<dbReference type="SMART" id="SM00382">
    <property type="entry name" value="AAA"/>
    <property type="match status" value="1"/>
</dbReference>
<evidence type="ECO:0000256" key="4">
    <source>
        <dbReference type="ARBA" id="ARBA00022967"/>
    </source>
</evidence>
<evidence type="ECO:0000313" key="7">
    <source>
        <dbReference type="Proteomes" id="UP000530186"/>
    </source>
</evidence>
<reference evidence="6 7" key="1">
    <citation type="submission" date="2020-07" db="EMBL/GenBank/DDBJ databases">
        <authorList>
            <person name="Hilgarth M."/>
            <person name="Werum V."/>
            <person name="Vogel R.F."/>
        </authorList>
    </citation>
    <scope>NUCLEOTIDE SEQUENCE [LARGE SCALE GENOMIC DNA]</scope>
    <source>
        <strain evidence="6 7">DSM 28961</strain>
    </source>
</reference>
<dbReference type="Pfam" id="PF00005">
    <property type="entry name" value="ABC_tran"/>
    <property type="match status" value="1"/>
</dbReference>
<comment type="caution">
    <text evidence="6">The sequence shown here is derived from an EMBL/GenBank/DDBJ whole genome shotgun (WGS) entry which is preliminary data.</text>
</comment>
<dbReference type="EMBL" id="JACBNY010000007">
    <property type="protein sequence ID" value="MBA0016618.1"/>
    <property type="molecule type" value="Genomic_DNA"/>
</dbReference>
<dbReference type="InterPro" id="IPR003593">
    <property type="entry name" value="AAA+_ATPase"/>
</dbReference>
<dbReference type="GO" id="GO:0016887">
    <property type="term" value="F:ATP hydrolysis activity"/>
    <property type="evidence" value="ECO:0007669"/>
    <property type="project" value="InterPro"/>
</dbReference>
<keyword evidence="4" id="KW-1278">Translocase</keyword>
<proteinExistence type="predicted"/>
<dbReference type="PROSITE" id="PS50893">
    <property type="entry name" value="ABC_TRANSPORTER_2"/>
    <property type="match status" value="1"/>
</dbReference>
<dbReference type="Pfam" id="PF08402">
    <property type="entry name" value="TOBE_2"/>
    <property type="match status" value="1"/>
</dbReference>
<dbReference type="PANTHER" id="PTHR42781">
    <property type="entry name" value="SPERMIDINE/PUTRESCINE IMPORT ATP-BINDING PROTEIN POTA"/>
    <property type="match status" value="1"/>
</dbReference>
<dbReference type="Proteomes" id="UP000530186">
    <property type="component" value="Unassembled WGS sequence"/>
</dbReference>
<dbReference type="InterPro" id="IPR027417">
    <property type="entry name" value="P-loop_NTPase"/>
</dbReference>
<dbReference type="GO" id="GO:0140359">
    <property type="term" value="F:ABC-type transporter activity"/>
    <property type="evidence" value="ECO:0007669"/>
    <property type="project" value="UniProtKB-ARBA"/>
</dbReference>
<evidence type="ECO:0000256" key="3">
    <source>
        <dbReference type="ARBA" id="ARBA00022840"/>
    </source>
</evidence>
<dbReference type="InterPro" id="IPR017871">
    <property type="entry name" value="ABC_transporter-like_CS"/>
</dbReference>
<dbReference type="InterPro" id="IPR050093">
    <property type="entry name" value="ABC_SmlMolc_Importer"/>
</dbReference>
<keyword evidence="2" id="KW-0547">Nucleotide-binding</keyword>
<dbReference type="GO" id="GO:0043190">
    <property type="term" value="C:ATP-binding cassette (ABC) transporter complex"/>
    <property type="evidence" value="ECO:0007669"/>
    <property type="project" value="InterPro"/>
</dbReference>
<dbReference type="PANTHER" id="PTHR42781:SF4">
    <property type="entry name" value="SPERMIDINE_PUTRESCINE IMPORT ATP-BINDING PROTEIN POTA"/>
    <property type="match status" value="1"/>
</dbReference>
<name>A0A7V8SJR9_9LACT</name>
<accession>A0A7V8SJR9</accession>
<dbReference type="GeneID" id="303194984"/>
<evidence type="ECO:0000256" key="1">
    <source>
        <dbReference type="ARBA" id="ARBA00022448"/>
    </source>
</evidence>
<dbReference type="SUPFAM" id="SSF52540">
    <property type="entry name" value="P-loop containing nucleoside triphosphate hydrolases"/>
    <property type="match status" value="1"/>
</dbReference>
<sequence length="383" mass="43635">MTTNPIIEFKNVSKSFEDNGQLILRDINFELEAGKFYTLLGASGSGKSTILNIIAGLTDATTGDIYLDNERINDVPINQRDVHTVFQNYALLPHKNVFDNIAFPLKIRKVEKSQIEKRVLDALKMVRLTGFENRRIQKLSGGQRQRVAIARAIVNQPKVVLLDEPLSALDLKLRTEMQYELRALQQKLGITFVFVTHDQEEALAMSDWIFIINDGEIVQSGTPVDIYDEPINRFVANFIGESNIISGIMIDDYLVEFNGKRFESVDGGMRKNEPVEVVIRPEDLRLTLPDEGKLIVKVQTQLFRGVHYEIIAVDELGQDWMIHSTRRAIVGEVIGLDFESEDIHIMRLNETEEEFDARIEEYVDEEIVEAGLINAIEEENIKD</sequence>
<dbReference type="InterPro" id="IPR008995">
    <property type="entry name" value="Mo/tungstate-bd_C_term_dom"/>
</dbReference>
<gene>
    <name evidence="6" type="ORF">HZR21_05585</name>
</gene>
<organism evidence="6 7">
    <name type="scientific">Pseudolactococcus laudensis</name>
    <dbReference type="NCBI Taxonomy" id="1494461"/>
    <lineage>
        <taxon>Bacteria</taxon>
        <taxon>Bacillati</taxon>
        <taxon>Bacillota</taxon>
        <taxon>Bacilli</taxon>
        <taxon>Lactobacillales</taxon>
        <taxon>Streptococcaceae</taxon>
        <taxon>Pseudolactococcus</taxon>
    </lineage>
</organism>
<evidence type="ECO:0000256" key="2">
    <source>
        <dbReference type="ARBA" id="ARBA00022741"/>
    </source>
</evidence>
<dbReference type="SUPFAM" id="SSF50331">
    <property type="entry name" value="MOP-like"/>
    <property type="match status" value="1"/>
</dbReference>
<protein>
    <submittedName>
        <fullName evidence="6">ABC transporter ATP-binding protein</fullName>
    </submittedName>
</protein>
<dbReference type="FunFam" id="3.40.50.300:FF:000042">
    <property type="entry name" value="Maltose/maltodextrin ABC transporter, ATP-binding protein"/>
    <property type="match status" value="1"/>
</dbReference>
<evidence type="ECO:0000259" key="5">
    <source>
        <dbReference type="PROSITE" id="PS50893"/>
    </source>
</evidence>
<dbReference type="PROSITE" id="PS00211">
    <property type="entry name" value="ABC_TRANSPORTER_1"/>
    <property type="match status" value="1"/>
</dbReference>
<dbReference type="AlphaFoldDB" id="A0A7V8SJR9"/>
<dbReference type="GO" id="GO:0005524">
    <property type="term" value="F:ATP binding"/>
    <property type="evidence" value="ECO:0007669"/>
    <property type="project" value="UniProtKB-KW"/>
</dbReference>
<dbReference type="Gene3D" id="2.40.50.100">
    <property type="match status" value="1"/>
</dbReference>
<dbReference type="Gene3D" id="3.40.50.300">
    <property type="entry name" value="P-loop containing nucleotide triphosphate hydrolases"/>
    <property type="match status" value="1"/>
</dbReference>
<evidence type="ECO:0000313" key="6">
    <source>
        <dbReference type="EMBL" id="MBA0016618.1"/>
    </source>
</evidence>
<dbReference type="InterPro" id="IPR003439">
    <property type="entry name" value="ABC_transporter-like_ATP-bd"/>
</dbReference>
<keyword evidence="3 6" id="KW-0067">ATP-binding</keyword>
<feature type="domain" description="ABC transporter" evidence="5">
    <location>
        <begin position="7"/>
        <end position="239"/>
    </location>
</feature>
<keyword evidence="7" id="KW-1185">Reference proteome</keyword>
<dbReference type="RefSeq" id="WP_180746810.1">
    <property type="nucleotide sequence ID" value="NZ_CBCRWQ010000008.1"/>
</dbReference>
<keyword evidence="1" id="KW-0813">Transport</keyword>
<dbReference type="InterPro" id="IPR013611">
    <property type="entry name" value="Transp-assoc_OB_typ2"/>
</dbReference>